<dbReference type="GO" id="GO:0001522">
    <property type="term" value="P:pseudouridine synthesis"/>
    <property type="evidence" value="ECO:0007669"/>
    <property type="project" value="InterPro"/>
</dbReference>
<organism evidence="8 9">
    <name type="scientific">Acidilobus saccharovorans (strain DSM 16705 / JCM 18335 / VKM B-2471 / 345-15)</name>
    <dbReference type="NCBI Taxonomy" id="666510"/>
    <lineage>
        <taxon>Archaea</taxon>
        <taxon>Thermoproteota</taxon>
        <taxon>Thermoprotei</taxon>
        <taxon>Acidilobales</taxon>
        <taxon>Acidilobaceae</taxon>
        <taxon>Acidilobus</taxon>
    </lineage>
</organism>
<evidence type="ECO:0000256" key="3">
    <source>
        <dbReference type="ARBA" id="ARBA00018821"/>
    </source>
</evidence>
<keyword evidence="9" id="KW-1185">Reference proteome</keyword>
<evidence type="ECO:0000256" key="4">
    <source>
        <dbReference type="ARBA" id="ARBA00022517"/>
    </source>
</evidence>
<dbReference type="RefSeq" id="WP_013266121.1">
    <property type="nucleotide sequence ID" value="NC_014374.1"/>
</dbReference>
<dbReference type="OrthoDB" id="7259at2157"/>
<gene>
    <name evidence="7" type="primary">nop10</name>
    <name evidence="8" type="ordered locus">ASAC_0202</name>
</gene>
<dbReference type="GeneID" id="32159971"/>
<comment type="similarity">
    <text evidence="2 7">Belongs to the NOP10 family.</text>
</comment>
<dbReference type="KEGG" id="asc:ASAC_0202"/>
<keyword evidence="4 7" id="KW-0690">Ribosome biogenesis</keyword>
<sequence length="57" mass="6748">MRWLLRRCSVCGRYTLSTDRCPYCGGALRVPHPPRFSPDDKYVKYRYMLRTMSNSGE</sequence>
<evidence type="ECO:0000256" key="7">
    <source>
        <dbReference type="HAMAP-Rule" id="MF_00803"/>
    </source>
</evidence>
<dbReference type="GO" id="GO:1990904">
    <property type="term" value="C:ribonucleoprotein complex"/>
    <property type="evidence" value="ECO:0007669"/>
    <property type="project" value="UniProtKB-KW"/>
</dbReference>
<evidence type="ECO:0000256" key="1">
    <source>
        <dbReference type="ARBA" id="ARBA00002325"/>
    </source>
</evidence>
<keyword evidence="5 7" id="KW-0698">rRNA processing</keyword>
<proteinExistence type="inferred from homology"/>
<dbReference type="InterPro" id="IPR007264">
    <property type="entry name" value="H/ACA_rnp_Nop10"/>
</dbReference>
<dbReference type="STRING" id="666510.ASAC_0202"/>
<evidence type="ECO:0000313" key="8">
    <source>
        <dbReference type="EMBL" id="ADL18609.1"/>
    </source>
</evidence>
<dbReference type="Gene3D" id="2.20.28.40">
    <property type="entry name" value="H/ACA ribonucleoprotein complex, subunit Nop10"/>
    <property type="match status" value="1"/>
</dbReference>
<dbReference type="Proteomes" id="UP000000346">
    <property type="component" value="Chromosome"/>
</dbReference>
<dbReference type="AlphaFoldDB" id="D9PZX1"/>
<dbReference type="SUPFAM" id="SSF144210">
    <property type="entry name" value="Nop10-like SnoRNP"/>
    <property type="match status" value="1"/>
</dbReference>
<dbReference type="HAMAP" id="MF_00803">
    <property type="entry name" value="Nop10"/>
    <property type="match status" value="1"/>
</dbReference>
<reference evidence="8 9" key="1">
    <citation type="journal article" date="2010" name="Appl. Environ. Microbiol.">
        <title>The genome sequence of the crenarchaeon Acidilobus saccharovorans supports a new order, Acidilobales, and suggests an important ecological role in terrestrial acidic hot springs.</title>
        <authorList>
            <person name="Mardanov A.V."/>
            <person name="Svetlitchnyi V.A."/>
            <person name="Beletsky A.V."/>
            <person name="Prokofeva M.I."/>
            <person name="Bonch-Osmolovskaya E.A."/>
            <person name="Ravin N.V."/>
            <person name="Skryabin K.G."/>
        </authorList>
    </citation>
    <scope>NUCLEOTIDE SEQUENCE [LARGE SCALE GENOMIC DNA]</scope>
    <source>
        <strain evidence="9">DSM 16705 / JCM 18335 / VKM B-2471 / 345-15</strain>
    </source>
</reference>
<keyword evidence="6 7" id="KW-0687">Ribonucleoprotein</keyword>
<dbReference type="eggNOG" id="arCOG00906">
    <property type="taxonomic scope" value="Archaea"/>
</dbReference>
<evidence type="ECO:0000256" key="2">
    <source>
        <dbReference type="ARBA" id="ARBA00009462"/>
    </source>
</evidence>
<comment type="function">
    <text evidence="1 7">Involved in ribosome biogenesis; more specifically in 18S rRNA pseudouridylation and in cleavage of pre-rRNA.</text>
</comment>
<dbReference type="GO" id="GO:0006364">
    <property type="term" value="P:rRNA processing"/>
    <property type="evidence" value="ECO:0007669"/>
    <property type="project" value="UniProtKB-UniRule"/>
</dbReference>
<accession>D9PZX1</accession>
<dbReference type="FunCoup" id="D9PZX1">
    <property type="interactions" value="97"/>
</dbReference>
<evidence type="ECO:0000256" key="5">
    <source>
        <dbReference type="ARBA" id="ARBA00022552"/>
    </source>
</evidence>
<dbReference type="InterPro" id="IPR023532">
    <property type="entry name" value="Nop10_arc-typ"/>
</dbReference>
<dbReference type="NCBIfam" id="NF009623">
    <property type="entry name" value="PRK13130.1"/>
    <property type="match status" value="1"/>
</dbReference>
<evidence type="ECO:0000256" key="6">
    <source>
        <dbReference type="ARBA" id="ARBA00023274"/>
    </source>
</evidence>
<name>D9PZX1_ACIS3</name>
<dbReference type="EMBL" id="CP001742">
    <property type="protein sequence ID" value="ADL18609.1"/>
    <property type="molecule type" value="Genomic_DNA"/>
</dbReference>
<dbReference type="GO" id="GO:0030515">
    <property type="term" value="F:snoRNA binding"/>
    <property type="evidence" value="ECO:0007669"/>
    <property type="project" value="InterPro"/>
</dbReference>
<protein>
    <recommendedName>
        <fullName evidence="3 7">Ribosome biogenesis protein Nop10</fullName>
    </recommendedName>
</protein>
<dbReference type="Pfam" id="PF04135">
    <property type="entry name" value="Nop10p"/>
    <property type="match status" value="1"/>
</dbReference>
<evidence type="ECO:0000313" key="9">
    <source>
        <dbReference type="Proteomes" id="UP000000346"/>
    </source>
</evidence>
<dbReference type="HOGENOM" id="CLU_196480_0_0_2"/>
<dbReference type="InterPro" id="IPR036756">
    <property type="entry name" value="H/ACA_rnp_Nop10_sf"/>
</dbReference>
<dbReference type="InParanoid" id="D9PZX1"/>